<evidence type="ECO:0000256" key="8">
    <source>
        <dbReference type="SAM" id="MobiDB-lite"/>
    </source>
</evidence>
<evidence type="ECO:0000256" key="3">
    <source>
        <dbReference type="ARBA" id="ARBA00022448"/>
    </source>
</evidence>
<dbReference type="GO" id="GO:0055085">
    <property type="term" value="P:transmembrane transport"/>
    <property type="evidence" value="ECO:0007669"/>
    <property type="project" value="InterPro"/>
</dbReference>
<accession>A0A378PAR6</accession>
<evidence type="ECO:0000256" key="9">
    <source>
        <dbReference type="SAM" id="Phobius"/>
    </source>
</evidence>
<dbReference type="FunFam" id="1.20.1740.10:FF:000001">
    <property type="entry name" value="Amino acid permease"/>
    <property type="match status" value="1"/>
</dbReference>
<feature type="transmembrane region" description="Helical" evidence="9">
    <location>
        <begin position="38"/>
        <end position="61"/>
    </location>
</feature>
<feature type="transmembrane region" description="Helical" evidence="9">
    <location>
        <begin position="261"/>
        <end position="279"/>
    </location>
</feature>
<dbReference type="Proteomes" id="UP000575397">
    <property type="component" value="Unassembled WGS sequence"/>
</dbReference>
<name>A0A378PAR6_9ACTO</name>
<keyword evidence="7 9" id="KW-0472">Membrane</keyword>
<dbReference type="AlphaFoldDB" id="A0A378PAR6"/>
<dbReference type="PROSITE" id="PS00218">
    <property type="entry name" value="AMINO_ACID_PERMEASE_1"/>
    <property type="match status" value="1"/>
</dbReference>
<dbReference type="PANTHER" id="PTHR43495:SF5">
    <property type="entry name" value="GAMMA-AMINOBUTYRIC ACID PERMEASE"/>
    <property type="match status" value="1"/>
</dbReference>
<feature type="transmembrane region" description="Helical" evidence="9">
    <location>
        <begin position="361"/>
        <end position="379"/>
    </location>
</feature>
<gene>
    <name evidence="11" type="ORF">HHJ77_10505</name>
</gene>
<dbReference type="GO" id="GO:0006865">
    <property type="term" value="P:amino acid transport"/>
    <property type="evidence" value="ECO:0007669"/>
    <property type="project" value="UniProtKB-KW"/>
</dbReference>
<comment type="subcellular location">
    <subcellularLocation>
        <location evidence="1">Membrane</location>
        <topology evidence="1">Multi-pass membrane protein</topology>
    </subcellularLocation>
</comment>
<reference evidence="11 12" key="1">
    <citation type="submission" date="2020-04" db="EMBL/GenBank/DDBJ databases">
        <title>Antimicrobial susceptibility and clonality of vaginal-derived multi-drug resistant Mobiluncus isolates in China.</title>
        <authorList>
            <person name="Zhang X."/>
        </authorList>
    </citation>
    <scope>NUCLEOTIDE SEQUENCE [LARGE SCALE GENOMIC DNA]</scope>
    <source>
        <strain evidence="11 12">12</strain>
    </source>
</reference>
<evidence type="ECO:0000256" key="2">
    <source>
        <dbReference type="ARBA" id="ARBA00008583"/>
    </source>
</evidence>
<evidence type="ECO:0000256" key="5">
    <source>
        <dbReference type="ARBA" id="ARBA00022970"/>
    </source>
</evidence>
<dbReference type="PIRSF" id="PIRSF006060">
    <property type="entry name" value="AA_transporter"/>
    <property type="match status" value="1"/>
</dbReference>
<sequence length="490" mass="51952">MSQKDAKKQSNRIPGNSEKPRDNTPHTQLKRRLTHRQIAMIGLSGALGTGLFLGSGSTISFAGPATIVSYCLAGMVALAVVWALAEIVSVYPIPGGHGAVAASFLGKSGGYLARWNLAIEMLVAVGAEVTASATYLQHWFPGLHIGVGTVLCSLFIVGLNLATVRLYGFAEYWFSMIKVTAVVVFILLGVSLIFTGSPAHPEPVGLSHLTAHGGFAPLGLTGILLATCMAVFSFGGIENVSIAAAESENPSRSIPRAAKTMIWRLLFFYVLGIGVILALQDWQETVKASGNAEASPFVKVMDMVGIPAAGHVMNAILLIAALSAANGCLYSGSRMIHSLALDGMAPAFAARTAENGAPRGAVTLATLCFVVASVLAIVSPAEAFMYLYGCATVGILVTWVIIMLTHLKFRKHYASITDERPPARLWGYPVVNWLVILISIAVFVALPWAGLAVAWYAGIPYLVILVVSYLVLSRVSQLPEPAPLEIHRES</sequence>
<feature type="transmembrane region" description="Helical" evidence="9">
    <location>
        <begin position="385"/>
        <end position="404"/>
    </location>
</feature>
<comment type="similarity">
    <text evidence="2">Belongs to the amino acid-polyamine-organocation (APC) superfamily. Amino acid transporter (AAT) (TC 2.A.3.1) family.</text>
</comment>
<dbReference type="GO" id="GO:0016020">
    <property type="term" value="C:membrane"/>
    <property type="evidence" value="ECO:0007669"/>
    <property type="project" value="UniProtKB-SubCell"/>
</dbReference>
<dbReference type="EMBL" id="JABCUS010000030">
    <property type="protein sequence ID" value="NMX04323.1"/>
    <property type="molecule type" value="Genomic_DNA"/>
</dbReference>
<feature type="transmembrane region" description="Helical" evidence="9">
    <location>
        <begin position="308"/>
        <end position="329"/>
    </location>
</feature>
<dbReference type="RefSeq" id="WP_114989814.1">
    <property type="nucleotide sequence ID" value="NZ_JABCUS010000030.1"/>
</dbReference>
<keyword evidence="6 9" id="KW-1133">Transmembrane helix</keyword>
<keyword evidence="4 9" id="KW-0812">Transmembrane</keyword>
<dbReference type="InterPro" id="IPR004841">
    <property type="entry name" value="AA-permease/SLC12A_dom"/>
</dbReference>
<feature type="transmembrane region" description="Helical" evidence="9">
    <location>
        <begin position="425"/>
        <end position="446"/>
    </location>
</feature>
<dbReference type="InterPro" id="IPR004840">
    <property type="entry name" value="Amino_acid_permease_CS"/>
</dbReference>
<dbReference type="PANTHER" id="PTHR43495">
    <property type="entry name" value="GABA PERMEASE"/>
    <property type="match status" value="1"/>
</dbReference>
<evidence type="ECO:0000313" key="12">
    <source>
        <dbReference type="Proteomes" id="UP000575397"/>
    </source>
</evidence>
<evidence type="ECO:0000256" key="6">
    <source>
        <dbReference type="ARBA" id="ARBA00022989"/>
    </source>
</evidence>
<feature type="transmembrane region" description="Helical" evidence="9">
    <location>
        <begin position="452"/>
        <end position="472"/>
    </location>
</feature>
<evidence type="ECO:0000256" key="1">
    <source>
        <dbReference type="ARBA" id="ARBA00004141"/>
    </source>
</evidence>
<feature type="transmembrane region" description="Helical" evidence="9">
    <location>
        <begin position="117"/>
        <end position="136"/>
    </location>
</feature>
<dbReference type="Pfam" id="PF00324">
    <property type="entry name" value="AA_permease"/>
    <property type="match status" value="1"/>
</dbReference>
<evidence type="ECO:0000259" key="10">
    <source>
        <dbReference type="Pfam" id="PF00324"/>
    </source>
</evidence>
<feature type="domain" description="Amino acid permease/ SLC12A" evidence="10">
    <location>
        <begin position="38"/>
        <end position="471"/>
    </location>
</feature>
<feature type="transmembrane region" description="Helical" evidence="9">
    <location>
        <begin position="67"/>
        <end position="85"/>
    </location>
</feature>
<keyword evidence="3" id="KW-0813">Transport</keyword>
<feature type="transmembrane region" description="Helical" evidence="9">
    <location>
        <begin position="214"/>
        <end position="240"/>
    </location>
</feature>
<protein>
    <submittedName>
        <fullName evidence="11">Amino acid permease</fullName>
    </submittedName>
</protein>
<feature type="transmembrane region" description="Helical" evidence="9">
    <location>
        <begin position="142"/>
        <end position="161"/>
    </location>
</feature>
<proteinExistence type="inferred from homology"/>
<feature type="region of interest" description="Disordered" evidence="8">
    <location>
        <begin position="1"/>
        <end position="29"/>
    </location>
</feature>
<evidence type="ECO:0000313" key="11">
    <source>
        <dbReference type="EMBL" id="NMX04323.1"/>
    </source>
</evidence>
<comment type="caution">
    <text evidence="11">The sequence shown here is derived from an EMBL/GenBank/DDBJ whole genome shotgun (WGS) entry which is preliminary data.</text>
</comment>
<evidence type="ECO:0000256" key="4">
    <source>
        <dbReference type="ARBA" id="ARBA00022692"/>
    </source>
</evidence>
<evidence type="ECO:0000256" key="7">
    <source>
        <dbReference type="ARBA" id="ARBA00023136"/>
    </source>
</evidence>
<organism evidence="11 12">
    <name type="scientific">Mobiluncus mulieris</name>
    <dbReference type="NCBI Taxonomy" id="2052"/>
    <lineage>
        <taxon>Bacteria</taxon>
        <taxon>Bacillati</taxon>
        <taxon>Actinomycetota</taxon>
        <taxon>Actinomycetes</taxon>
        <taxon>Actinomycetales</taxon>
        <taxon>Actinomycetaceae</taxon>
        <taxon>Mobiluncus</taxon>
    </lineage>
</organism>
<dbReference type="Gene3D" id="1.20.1740.10">
    <property type="entry name" value="Amino acid/polyamine transporter I"/>
    <property type="match status" value="1"/>
</dbReference>
<feature type="transmembrane region" description="Helical" evidence="9">
    <location>
        <begin position="173"/>
        <end position="194"/>
    </location>
</feature>
<keyword evidence="5" id="KW-0029">Amino-acid transport</keyword>